<evidence type="ECO:0000256" key="5">
    <source>
        <dbReference type="ARBA" id="ARBA00022573"/>
    </source>
</evidence>
<keyword evidence="11" id="KW-1185">Reference proteome</keyword>
<comment type="pathway">
    <text evidence="2">Cofactor biosynthesis; adenosylcobalamin biosynthesis.</text>
</comment>
<feature type="transmembrane region" description="Helical" evidence="9">
    <location>
        <begin position="70"/>
        <end position="98"/>
    </location>
</feature>
<evidence type="ECO:0000256" key="9">
    <source>
        <dbReference type="SAM" id="Phobius"/>
    </source>
</evidence>
<name>A0ABN8DTB9_9VIBR</name>
<reference evidence="10" key="1">
    <citation type="submission" date="2021-11" db="EMBL/GenBank/DDBJ databases">
        <authorList>
            <person name="Rodrigo-Torres L."/>
            <person name="Arahal R. D."/>
            <person name="Lucena T."/>
        </authorList>
    </citation>
    <scope>NUCLEOTIDE SEQUENCE</scope>
    <source>
        <strain evidence="10">CECT 7929</strain>
    </source>
</reference>
<dbReference type="RefSeq" id="WP_237464608.1">
    <property type="nucleotide sequence ID" value="NZ_CAKLDI010000001.1"/>
</dbReference>
<evidence type="ECO:0000256" key="7">
    <source>
        <dbReference type="ARBA" id="ARBA00022989"/>
    </source>
</evidence>
<evidence type="ECO:0000313" key="10">
    <source>
        <dbReference type="EMBL" id="CAH0532647.1"/>
    </source>
</evidence>
<evidence type="ECO:0000256" key="6">
    <source>
        <dbReference type="ARBA" id="ARBA00022692"/>
    </source>
</evidence>
<dbReference type="NCBIfam" id="NF006476">
    <property type="entry name" value="PRK08878.1"/>
    <property type="match status" value="1"/>
</dbReference>
<keyword evidence="8 9" id="KW-0472">Membrane</keyword>
<keyword evidence="7 9" id="KW-1133">Transmembrane helix</keyword>
<proteinExistence type="inferred from homology"/>
<organism evidence="10 11">
    <name type="scientific">Vibrio stylophorae</name>
    <dbReference type="NCBI Taxonomy" id="659351"/>
    <lineage>
        <taxon>Bacteria</taxon>
        <taxon>Pseudomonadati</taxon>
        <taxon>Pseudomonadota</taxon>
        <taxon>Gammaproteobacteria</taxon>
        <taxon>Vibrionales</taxon>
        <taxon>Vibrionaceae</taxon>
        <taxon>Vibrio</taxon>
    </lineage>
</organism>
<dbReference type="EMBL" id="CAKLDI010000001">
    <property type="protein sequence ID" value="CAH0532647.1"/>
    <property type="molecule type" value="Genomic_DNA"/>
</dbReference>
<accession>A0ABN8DTB9</accession>
<keyword evidence="6 9" id="KW-0812">Transmembrane</keyword>
<keyword evidence="4" id="KW-1003">Cell membrane</keyword>
<keyword evidence="5" id="KW-0169">Cobalamin biosynthesis</keyword>
<evidence type="ECO:0000256" key="2">
    <source>
        <dbReference type="ARBA" id="ARBA00004953"/>
    </source>
</evidence>
<comment type="subcellular location">
    <subcellularLocation>
        <location evidence="1">Cell membrane</location>
        <topology evidence="1">Multi-pass membrane protein</topology>
    </subcellularLocation>
</comment>
<evidence type="ECO:0000256" key="4">
    <source>
        <dbReference type="ARBA" id="ARBA00022475"/>
    </source>
</evidence>
<dbReference type="PANTHER" id="PTHR34308:SF1">
    <property type="entry name" value="COBALAMIN BIOSYNTHESIS PROTEIN CBIB"/>
    <property type="match status" value="1"/>
</dbReference>
<evidence type="ECO:0000256" key="1">
    <source>
        <dbReference type="ARBA" id="ARBA00004651"/>
    </source>
</evidence>
<dbReference type="Pfam" id="PF03186">
    <property type="entry name" value="CobD_Cbib"/>
    <property type="match status" value="1"/>
</dbReference>
<comment type="similarity">
    <text evidence="3">Belongs to the CobD/CbiB family.</text>
</comment>
<sequence>MTAWHLLEHHLALFTFWGALLFHLLLPLPNTLSPWSIYQRLAKVIAQKVNQPHNSRQQNLISGSMTWALFWFPSLVVLIALSTLVSSPWLLDAALLWLSLGWRPLQQVSQSLIASLAQAHKETSRRILAAKLNRQTESLSENGLGKATAELMILGYGREVVAVLFWYGCFGGIGAAMYRLTLTLARTWSPSRSEFFPFGTASTNILALADLIPLRLFALLCAFGKRGKQAFSGIFRQAKLWFLPGPGWLLCAIAHQYDLSLGGPAIYGDNKRQRPRIGGVRVPSAIELAQLHRQLNWRLLIWLGLQSALFFALHTLI</sequence>
<evidence type="ECO:0000313" key="11">
    <source>
        <dbReference type="Proteomes" id="UP000838672"/>
    </source>
</evidence>
<gene>
    <name evidence="10" type="primary">cbiB</name>
    <name evidence="10" type="ORF">VST7929_00487</name>
</gene>
<evidence type="ECO:0000256" key="3">
    <source>
        <dbReference type="ARBA" id="ARBA00006263"/>
    </source>
</evidence>
<comment type="caution">
    <text evidence="10">The sequence shown here is derived from an EMBL/GenBank/DDBJ whole genome shotgun (WGS) entry which is preliminary data.</text>
</comment>
<dbReference type="PANTHER" id="PTHR34308">
    <property type="entry name" value="COBALAMIN BIOSYNTHESIS PROTEIN CBIB"/>
    <property type="match status" value="1"/>
</dbReference>
<evidence type="ECO:0000256" key="8">
    <source>
        <dbReference type="ARBA" id="ARBA00023136"/>
    </source>
</evidence>
<protein>
    <submittedName>
        <fullName evidence="10">Cobalamin biosynthesis protein CbiB</fullName>
    </submittedName>
</protein>
<dbReference type="InterPro" id="IPR004485">
    <property type="entry name" value="Cobalamin_biosynth_CobD/CbiB"/>
</dbReference>
<dbReference type="Proteomes" id="UP000838672">
    <property type="component" value="Unassembled WGS sequence"/>
</dbReference>
<feature type="transmembrane region" description="Helical" evidence="9">
    <location>
        <begin position="299"/>
        <end position="316"/>
    </location>
</feature>
<feature type="transmembrane region" description="Helical" evidence="9">
    <location>
        <begin position="160"/>
        <end position="181"/>
    </location>
</feature>